<gene>
    <name evidence="1" type="ORF">PR048_032045</name>
</gene>
<organism evidence="1 2">
    <name type="scientific">Dryococelus australis</name>
    <dbReference type="NCBI Taxonomy" id="614101"/>
    <lineage>
        <taxon>Eukaryota</taxon>
        <taxon>Metazoa</taxon>
        <taxon>Ecdysozoa</taxon>
        <taxon>Arthropoda</taxon>
        <taxon>Hexapoda</taxon>
        <taxon>Insecta</taxon>
        <taxon>Pterygota</taxon>
        <taxon>Neoptera</taxon>
        <taxon>Polyneoptera</taxon>
        <taxon>Phasmatodea</taxon>
        <taxon>Verophasmatodea</taxon>
        <taxon>Anareolatae</taxon>
        <taxon>Phasmatidae</taxon>
        <taxon>Eurycanthinae</taxon>
        <taxon>Dryococelus</taxon>
    </lineage>
</organism>
<keyword evidence="2" id="KW-1185">Reference proteome</keyword>
<reference evidence="1 2" key="1">
    <citation type="submission" date="2023-02" db="EMBL/GenBank/DDBJ databases">
        <title>LHISI_Scaffold_Assembly.</title>
        <authorList>
            <person name="Stuart O.P."/>
            <person name="Cleave R."/>
            <person name="Magrath M.J.L."/>
            <person name="Mikheyev A.S."/>
        </authorList>
    </citation>
    <scope>NUCLEOTIDE SEQUENCE [LARGE SCALE GENOMIC DNA]</scope>
    <source>
        <strain evidence="1">Daus_M_001</strain>
        <tissue evidence="1">Leg muscle</tissue>
    </source>
</reference>
<name>A0ABQ9G700_9NEOP</name>
<protein>
    <submittedName>
        <fullName evidence="1">Uncharacterized protein</fullName>
    </submittedName>
</protein>
<dbReference type="EMBL" id="JARBHB010000015">
    <property type="protein sequence ID" value="KAJ8868236.1"/>
    <property type="molecule type" value="Genomic_DNA"/>
</dbReference>
<proteinExistence type="predicted"/>
<evidence type="ECO:0000313" key="1">
    <source>
        <dbReference type="EMBL" id="KAJ8868236.1"/>
    </source>
</evidence>
<dbReference type="Proteomes" id="UP001159363">
    <property type="component" value="Chromosome 14"/>
</dbReference>
<accession>A0ABQ9G700</accession>
<sequence>MKGGRRNHVLNGLPNTVRYLVLYYDSCVDQNNHFTAITYVMSTIHNDHFDTIWHNFFVSEHTYMPCDRDSGAEK</sequence>
<evidence type="ECO:0000313" key="2">
    <source>
        <dbReference type="Proteomes" id="UP001159363"/>
    </source>
</evidence>
<comment type="caution">
    <text evidence="1">The sequence shown here is derived from an EMBL/GenBank/DDBJ whole genome shotgun (WGS) entry which is preliminary data.</text>
</comment>